<evidence type="ECO:0000313" key="2">
    <source>
        <dbReference type="EMBL" id="KIM50655.1"/>
    </source>
</evidence>
<dbReference type="PROSITE" id="PS50181">
    <property type="entry name" value="FBOX"/>
    <property type="match status" value="1"/>
</dbReference>
<evidence type="ECO:0000313" key="3">
    <source>
        <dbReference type="Proteomes" id="UP000053989"/>
    </source>
</evidence>
<dbReference type="SMART" id="SM00256">
    <property type="entry name" value="FBOX"/>
    <property type="match status" value="1"/>
</dbReference>
<dbReference type="Gene3D" id="2.130.10.10">
    <property type="entry name" value="YVTN repeat-like/Quinoprotein amine dehydrogenase"/>
    <property type="match status" value="1"/>
</dbReference>
<dbReference type="Proteomes" id="UP000053989">
    <property type="component" value="Unassembled WGS sequence"/>
</dbReference>
<dbReference type="Pfam" id="PF12937">
    <property type="entry name" value="F-box-like"/>
    <property type="match status" value="1"/>
</dbReference>
<dbReference type="SUPFAM" id="SSF50978">
    <property type="entry name" value="WD40 repeat-like"/>
    <property type="match status" value="1"/>
</dbReference>
<gene>
    <name evidence="2" type="ORF">SCLCIDRAFT_1225196</name>
</gene>
<organism evidence="2 3">
    <name type="scientific">Scleroderma citrinum Foug A</name>
    <dbReference type="NCBI Taxonomy" id="1036808"/>
    <lineage>
        <taxon>Eukaryota</taxon>
        <taxon>Fungi</taxon>
        <taxon>Dikarya</taxon>
        <taxon>Basidiomycota</taxon>
        <taxon>Agaricomycotina</taxon>
        <taxon>Agaricomycetes</taxon>
        <taxon>Agaricomycetidae</taxon>
        <taxon>Boletales</taxon>
        <taxon>Sclerodermatineae</taxon>
        <taxon>Sclerodermataceae</taxon>
        <taxon>Scleroderma</taxon>
    </lineage>
</organism>
<dbReference type="Gene3D" id="1.20.1280.50">
    <property type="match status" value="1"/>
</dbReference>
<dbReference type="InterPro" id="IPR036322">
    <property type="entry name" value="WD40_repeat_dom_sf"/>
</dbReference>
<feature type="domain" description="F-box" evidence="1">
    <location>
        <begin position="4"/>
        <end position="50"/>
    </location>
</feature>
<dbReference type="AlphaFoldDB" id="A0A0C3CQ24"/>
<dbReference type="InParanoid" id="A0A0C3CQ24"/>
<sequence length="464" mass="52430">MKRLAQITDLPTELLLHIASFLDLPAVLQFPKTCKRFLDVSRHRRLWIEIFELVQRTQSFPYLRKEFEDMTPLEMQRTLVSAFNAEQAFLRPRKQLVPLVRNFPGSYSPIRSVDSLLDRFILTRHDSGTVSLWAVSGDSSFLYAQMPNRRGWHAAVHHVSTDKSTFFLACQNNDHRVRVYTVTLESELQDHPLFMECIADVASYPSFNASGIVPESNLVLLSGRPSSIGILNWQTKQRASVQMETHPGEPRPILRAWHLCGSYILLFTSHTIEAHPLSWLMPSVPSTSLMPSVLRHILTDSYIYRVMVSDVHSSQCGSNKTYTFFALGSTSKRSTLYLRVAIELGDIPSLDVECIGSLPAIDTGVWVSYASLDHIGMRGTWLEQRRSTATWRLMAFTRSSVLKSAETFHQTSTPHGESSLAIHEGTCIWEYEAQNRSDVVTCAISALTGQIVLVTRSGDLMLLQ</sequence>
<dbReference type="InterPro" id="IPR036047">
    <property type="entry name" value="F-box-like_dom_sf"/>
</dbReference>
<reference evidence="2 3" key="1">
    <citation type="submission" date="2014-04" db="EMBL/GenBank/DDBJ databases">
        <authorList>
            <consortium name="DOE Joint Genome Institute"/>
            <person name="Kuo A."/>
            <person name="Kohler A."/>
            <person name="Nagy L.G."/>
            <person name="Floudas D."/>
            <person name="Copeland A."/>
            <person name="Barry K.W."/>
            <person name="Cichocki N."/>
            <person name="Veneault-Fourrey C."/>
            <person name="LaButti K."/>
            <person name="Lindquist E.A."/>
            <person name="Lipzen A."/>
            <person name="Lundell T."/>
            <person name="Morin E."/>
            <person name="Murat C."/>
            <person name="Sun H."/>
            <person name="Tunlid A."/>
            <person name="Henrissat B."/>
            <person name="Grigoriev I.V."/>
            <person name="Hibbett D.S."/>
            <person name="Martin F."/>
            <person name="Nordberg H.P."/>
            <person name="Cantor M.N."/>
            <person name="Hua S.X."/>
        </authorList>
    </citation>
    <scope>NUCLEOTIDE SEQUENCE [LARGE SCALE GENOMIC DNA]</scope>
    <source>
        <strain evidence="2 3">Foug A</strain>
    </source>
</reference>
<reference evidence="3" key="2">
    <citation type="submission" date="2015-01" db="EMBL/GenBank/DDBJ databases">
        <title>Evolutionary Origins and Diversification of the Mycorrhizal Mutualists.</title>
        <authorList>
            <consortium name="DOE Joint Genome Institute"/>
            <consortium name="Mycorrhizal Genomics Consortium"/>
            <person name="Kohler A."/>
            <person name="Kuo A."/>
            <person name="Nagy L.G."/>
            <person name="Floudas D."/>
            <person name="Copeland A."/>
            <person name="Barry K.W."/>
            <person name="Cichocki N."/>
            <person name="Veneault-Fourrey C."/>
            <person name="LaButti K."/>
            <person name="Lindquist E.A."/>
            <person name="Lipzen A."/>
            <person name="Lundell T."/>
            <person name="Morin E."/>
            <person name="Murat C."/>
            <person name="Riley R."/>
            <person name="Ohm R."/>
            <person name="Sun H."/>
            <person name="Tunlid A."/>
            <person name="Henrissat B."/>
            <person name="Grigoriev I.V."/>
            <person name="Hibbett D.S."/>
            <person name="Martin F."/>
        </authorList>
    </citation>
    <scope>NUCLEOTIDE SEQUENCE [LARGE SCALE GENOMIC DNA]</scope>
    <source>
        <strain evidence="3">Foug A</strain>
    </source>
</reference>
<dbReference type="EMBL" id="KN822357">
    <property type="protein sequence ID" value="KIM50655.1"/>
    <property type="molecule type" value="Genomic_DNA"/>
</dbReference>
<dbReference type="HOGENOM" id="CLU_024271_0_0_1"/>
<keyword evidence="3" id="KW-1185">Reference proteome</keyword>
<protein>
    <recommendedName>
        <fullName evidence="1">F-box domain-containing protein</fullName>
    </recommendedName>
</protein>
<evidence type="ECO:0000259" key="1">
    <source>
        <dbReference type="PROSITE" id="PS50181"/>
    </source>
</evidence>
<dbReference type="OrthoDB" id="3211970at2759"/>
<dbReference type="InterPro" id="IPR001810">
    <property type="entry name" value="F-box_dom"/>
</dbReference>
<name>A0A0C3CQ24_9AGAM</name>
<accession>A0A0C3CQ24</accession>
<proteinExistence type="predicted"/>
<dbReference type="InterPro" id="IPR015943">
    <property type="entry name" value="WD40/YVTN_repeat-like_dom_sf"/>
</dbReference>
<dbReference type="SUPFAM" id="SSF81383">
    <property type="entry name" value="F-box domain"/>
    <property type="match status" value="1"/>
</dbReference>